<reference evidence="2 3" key="1">
    <citation type="submission" date="2019-02" db="EMBL/GenBank/DDBJ databases">
        <title>Deep-cultivation of Planctomycetes and their phenomic and genomic characterization uncovers novel biology.</title>
        <authorList>
            <person name="Wiegand S."/>
            <person name="Jogler M."/>
            <person name="Boedeker C."/>
            <person name="Pinto D."/>
            <person name="Vollmers J."/>
            <person name="Rivas-Marin E."/>
            <person name="Kohn T."/>
            <person name="Peeters S.H."/>
            <person name="Heuer A."/>
            <person name="Rast P."/>
            <person name="Oberbeckmann S."/>
            <person name="Bunk B."/>
            <person name="Jeske O."/>
            <person name="Meyerdierks A."/>
            <person name="Storesund J.E."/>
            <person name="Kallscheuer N."/>
            <person name="Luecker S."/>
            <person name="Lage O.M."/>
            <person name="Pohl T."/>
            <person name="Merkel B.J."/>
            <person name="Hornburger P."/>
            <person name="Mueller R.-W."/>
            <person name="Bruemmer F."/>
            <person name="Labrenz M."/>
            <person name="Spormann A.M."/>
            <person name="Op Den Camp H."/>
            <person name="Overmann J."/>
            <person name="Amann R."/>
            <person name="Jetten M.S.M."/>
            <person name="Mascher T."/>
            <person name="Medema M.H."/>
            <person name="Devos D.P."/>
            <person name="Kaster A.-K."/>
            <person name="Ovreas L."/>
            <person name="Rohde M."/>
            <person name="Galperin M.Y."/>
            <person name="Jogler C."/>
        </authorList>
    </citation>
    <scope>NUCLEOTIDE SEQUENCE [LARGE SCALE GENOMIC DNA]</scope>
    <source>
        <strain evidence="2 3">CA54</strain>
    </source>
</reference>
<keyword evidence="1" id="KW-0472">Membrane</keyword>
<keyword evidence="3" id="KW-1185">Reference proteome</keyword>
<evidence type="ECO:0000313" key="2">
    <source>
        <dbReference type="EMBL" id="TWU09632.1"/>
    </source>
</evidence>
<comment type="caution">
    <text evidence="2">The sequence shown here is derived from an EMBL/GenBank/DDBJ whole genome shotgun (WGS) entry which is preliminary data.</text>
</comment>
<keyword evidence="1" id="KW-0812">Transmembrane</keyword>
<evidence type="ECO:0000256" key="1">
    <source>
        <dbReference type="SAM" id="Phobius"/>
    </source>
</evidence>
<name>A0A5C6BD40_9PLAN</name>
<dbReference type="Proteomes" id="UP000320735">
    <property type="component" value="Unassembled WGS sequence"/>
</dbReference>
<sequence>MVGKIVFYALSPVICVLLAAGIAGLLGCQLAGGDPAPCNCLGVDVGKPIYAMAMMGWFAIGTLPLGAIGVIAVLAITTVQEIAERLRDRSARERAEFEDF</sequence>
<accession>A0A5C6BD40</accession>
<evidence type="ECO:0000313" key="3">
    <source>
        <dbReference type="Proteomes" id="UP000320735"/>
    </source>
</evidence>
<proteinExistence type="predicted"/>
<dbReference type="EMBL" id="SJPP01000002">
    <property type="protein sequence ID" value="TWU09632.1"/>
    <property type="molecule type" value="Genomic_DNA"/>
</dbReference>
<feature type="transmembrane region" description="Helical" evidence="1">
    <location>
        <begin position="49"/>
        <end position="79"/>
    </location>
</feature>
<protein>
    <submittedName>
        <fullName evidence="2">Uncharacterized protein</fullName>
    </submittedName>
</protein>
<organism evidence="2 3">
    <name type="scientific">Symmachiella macrocystis</name>
    <dbReference type="NCBI Taxonomy" id="2527985"/>
    <lineage>
        <taxon>Bacteria</taxon>
        <taxon>Pseudomonadati</taxon>
        <taxon>Planctomycetota</taxon>
        <taxon>Planctomycetia</taxon>
        <taxon>Planctomycetales</taxon>
        <taxon>Planctomycetaceae</taxon>
        <taxon>Symmachiella</taxon>
    </lineage>
</organism>
<keyword evidence="1" id="KW-1133">Transmembrane helix</keyword>
<dbReference type="AlphaFoldDB" id="A0A5C6BD40"/>
<dbReference type="PROSITE" id="PS51257">
    <property type="entry name" value="PROKAR_LIPOPROTEIN"/>
    <property type="match status" value="1"/>
</dbReference>
<gene>
    <name evidence="2" type="ORF">CA54_48740</name>
</gene>